<dbReference type="NCBIfam" id="TIGR01643">
    <property type="entry name" value="YD_repeat_2x"/>
    <property type="match status" value="1"/>
</dbReference>
<organism evidence="2 3">
    <name type="scientific">Lysinibacillus sphaericus</name>
    <name type="common">Bacillus sphaericus</name>
    <dbReference type="NCBI Taxonomy" id="1421"/>
    <lineage>
        <taxon>Bacteria</taxon>
        <taxon>Bacillati</taxon>
        <taxon>Bacillota</taxon>
        <taxon>Bacilli</taxon>
        <taxon>Bacillales</taxon>
        <taxon>Bacillaceae</taxon>
        <taxon>Lysinibacillus</taxon>
    </lineage>
</organism>
<dbReference type="AlphaFoldDB" id="A0A544U4F6"/>
<dbReference type="Gene3D" id="2.180.10.10">
    <property type="entry name" value="RHS repeat-associated core"/>
    <property type="match status" value="1"/>
</dbReference>
<evidence type="ECO:0000313" key="3">
    <source>
        <dbReference type="Proteomes" id="UP000317944"/>
    </source>
</evidence>
<evidence type="ECO:0000256" key="1">
    <source>
        <dbReference type="SAM" id="MobiDB-lite"/>
    </source>
</evidence>
<sequence length="139" mass="15523">MTKFSYDANGNEKSETDPNNVVKSRGYDAHDRLESVSIGNGVKAIKSSYGFDKQGNVTSRTNPLGYVTSFKYNALNAVERETDPLGKYLYYEYDGETNVTLIESGDGTNKSSVSFTYDHKNNEKSKSVLYRTTTGFNHN</sequence>
<accession>A0A544U4F6</accession>
<evidence type="ECO:0000313" key="2">
    <source>
        <dbReference type="EMBL" id="TQR25636.1"/>
    </source>
</evidence>
<reference evidence="2 3" key="1">
    <citation type="submission" date="2018-03" db="EMBL/GenBank/DDBJ databases">
        <title>Aerobic endospore-forming bacteria genome sequencing and assembly.</title>
        <authorList>
            <person name="Cavalcante D.A."/>
            <person name="Driks A."/>
            <person name="Putonti C."/>
            <person name="De-Souza M.T."/>
        </authorList>
    </citation>
    <scope>NUCLEOTIDE SEQUENCE [LARGE SCALE GENOMIC DNA]</scope>
    <source>
        <strain evidence="2 3">SDF0037</strain>
    </source>
</reference>
<feature type="region of interest" description="Disordered" evidence="1">
    <location>
        <begin position="1"/>
        <end position="25"/>
    </location>
</feature>
<gene>
    <name evidence="2" type="ORF">C7Y47_24360</name>
</gene>
<protein>
    <recommendedName>
        <fullName evidence="4">RHS repeat protein</fullName>
    </recommendedName>
</protein>
<evidence type="ECO:0008006" key="4">
    <source>
        <dbReference type="Google" id="ProtNLM"/>
    </source>
</evidence>
<proteinExistence type="predicted"/>
<comment type="caution">
    <text evidence="2">The sequence shown here is derived from an EMBL/GenBank/DDBJ whole genome shotgun (WGS) entry which is preliminary data.</text>
</comment>
<dbReference type="Proteomes" id="UP000317944">
    <property type="component" value="Unassembled WGS sequence"/>
</dbReference>
<dbReference type="EMBL" id="SADV01000045">
    <property type="protein sequence ID" value="TQR25636.1"/>
    <property type="molecule type" value="Genomic_DNA"/>
</dbReference>
<dbReference type="InterPro" id="IPR031325">
    <property type="entry name" value="RHS_repeat"/>
</dbReference>
<dbReference type="Pfam" id="PF05593">
    <property type="entry name" value="RHS_repeat"/>
    <property type="match status" value="2"/>
</dbReference>
<dbReference type="InterPro" id="IPR006530">
    <property type="entry name" value="YD"/>
</dbReference>
<dbReference type="OrthoDB" id="41445at2"/>
<name>A0A544U4F6_LYSSH</name>